<dbReference type="InterPro" id="IPR029039">
    <property type="entry name" value="Flavoprotein-like_sf"/>
</dbReference>
<evidence type="ECO:0000256" key="4">
    <source>
        <dbReference type="ARBA" id="ARBA00037981"/>
    </source>
</evidence>
<dbReference type="PANTHER" id="PTHR46305:SF3">
    <property type="entry name" value="NADPH:QUINONE OXIDOREDUCTASE MDAB"/>
    <property type="match status" value="1"/>
</dbReference>
<evidence type="ECO:0000256" key="3">
    <source>
        <dbReference type="ARBA" id="ARBA00022827"/>
    </source>
</evidence>
<protein>
    <submittedName>
        <fullName evidence="6">Modulator of drug activity B</fullName>
    </submittedName>
</protein>
<accession>A0A1I1NXG2</accession>
<gene>
    <name evidence="6" type="ORF">SAMN05421762_3202</name>
</gene>
<dbReference type="InterPro" id="IPR003680">
    <property type="entry name" value="Flavodoxin_fold"/>
</dbReference>
<evidence type="ECO:0000256" key="2">
    <source>
        <dbReference type="ARBA" id="ARBA00022630"/>
    </source>
</evidence>
<dbReference type="InterPro" id="IPR052397">
    <property type="entry name" value="NADPH-QR_MdaB"/>
</dbReference>
<reference evidence="6 7" key="1">
    <citation type="submission" date="2016-10" db="EMBL/GenBank/DDBJ databases">
        <authorList>
            <person name="de Groot N.N."/>
        </authorList>
    </citation>
    <scope>NUCLEOTIDE SEQUENCE [LARGE SCALE GENOMIC DNA]</scope>
    <source>
        <strain evidence="6 7">DSM 29619</strain>
    </source>
</reference>
<dbReference type="PANTHER" id="PTHR46305">
    <property type="match status" value="1"/>
</dbReference>
<dbReference type="Pfam" id="PF02525">
    <property type="entry name" value="Flavodoxin_2"/>
    <property type="match status" value="1"/>
</dbReference>
<evidence type="ECO:0000313" key="6">
    <source>
        <dbReference type="EMBL" id="SFD02145.1"/>
    </source>
</evidence>
<name>A0A1I1NXG2_9RHOB</name>
<comment type="cofactor">
    <cofactor evidence="1">
        <name>FAD</name>
        <dbReference type="ChEBI" id="CHEBI:57692"/>
    </cofactor>
</comment>
<dbReference type="SUPFAM" id="SSF52218">
    <property type="entry name" value="Flavoproteins"/>
    <property type="match status" value="1"/>
</dbReference>
<dbReference type="OrthoDB" id="9798454at2"/>
<proteinExistence type="inferred from homology"/>
<evidence type="ECO:0000256" key="1">
    <source>
        <dbReference type="ARBA" id="ARBA00001974"/>
    </source>
</evidence>
<feature type="domain" description="Flavodoxin-like fold" evidence="5">
    <location>
        <begin position="3"/>
        <end position="187"/>
    </location>
</feature>
<dbReference type="RefSeq" id="WP_093445884.1">
    <property type="nucleotide sequence ID" value="NZ_FNZG01000001.1"/>
</dbReference>
<keyword evidence="7" id="KW-1185">Reference proteome</keyword>
<keyword evidence="2" id="KW-0285">Flavoprotein</keyword>
<evidence type="ECO:0000259" key="5">
    <source>
        <dbReference type="Pfam" id="PF02525"/>
    </source>
</evidence>
<dbReference type="Proteomes" id="UP000231644">
    <property type="component" value="Unassembled WGS sequence"/>
</dbReference>
<comment type="similarity">
    <text evidence="4">Belongs to the oxidoreductase MdaB family.</text>
</comment>
<evidence type="ECO:0000313" key="7">
    <source>
        <dbReference type="Proteomes" id="UP000231644"/>
    </source>
</evidence>
<sequence>MRKIHILNGAQPYEFAPGKLNRTLAERAKATFEAQGHEVRLTTVAAGYDVQAEVDSHLWADVVLLQFPVNWMGVPWSFKKYMDEVYTVGMGGQLSNGDGRSAAAPKANYGMGGKLAGTRYMISATLNAPAEAFDDPAEPFFEGMSLDDLLRPVHLNARFFGMTPLPTFGAFDVMKNPDVASDLARFDAHLAMTFGELSNDAA</sequence>
<dbReference type="AlphaFoldDB" id="A0A1I1NXG2"/>
<dbReference type="STRING" id="517719.SAMN05421762_3202"/>
<dbReference type="EMBL" id="FOLX01000001">
    <property type="protein sequence ID" value="SFD02145.1"/>
    <property type="molecule type" value="Genomic_DNA"/>
</dbReference>
<keyword evidence="3" id="KW-0274">FAD</keyword>
<organism evidence="6 7">
    <name type="scientific">Pseudooceanicola nitratireducens</name>
    <dbReference type="NCBI Taxonomy" id="517719"/>
    <lineage>
        <taxon>Bacteria</taxon>
        <taxon>Pseudomonadati</taxon>
        <taxon>Pseudomonadota</taxon>
        <taxon>Alphaproteobacteria</taxon>
        <taxon>Rhodobacterales</taxon>
        <taxon>Paracoccaceae</taxon>
        <taxon>Pseudooceanicola</taxon>
    </lineage>
</organism>
<dbReference type="Gene3D" id="3.40.50.360">
    <property type="match status" value="1"/>
</dbReference>